<keyword evidence="3" id="KW-1003">Cell membrane</keyword>
<dbReference type="PANTHER" id="PTHR33452:SF1">
    <property type="entry name" value="INNER MEMBRANE PROTEIN YPHA-RELATED"/>
    <property type="match status" value="1"/>
</dbReference>
<keyword evidence="10" id="KW-1185">Reference proteome</keyword>
<name>A0A143HRK4_MICTH</name>
<keyword evidence="6 7" id="KW-0472">Membrane</keyword>
<comment type="subcellular location">
    <subcellularLocation>
        <location evidence="1">Cell membrane</location>
        <topology evidence="1">Multi-pass membrane protein</topology>
    </subcellularLocation>
</comment>
<dbReference type="Proteomes" id="UP001209730">
    <property type="component" value="Unassembled WGS sequence"/>
</dbReference>
<organism evidence="8 10">
    <name type="scientific">Microbulbifer thermotolerans</name>
    <dbReference type="NCBI Taxonomy" id="252514"/>
    <lineage>
        <taxon>Bacteria</taxon>
        <taxon>Pseudomonadati</taxon>
        <taxon>Pseudomonadota</taxon>
        <taxon>Gammaproteobacteria</taxon>
        <taxon>Cellvibrionales</taxon>
        <taxon>Microbulbiferaceae</taxon>
        <taxon>Microbulbifer</taxon>
    </lineage>
</organism>
<reference evidence="9" key="3">
    <citation type="submission" date="2022-11" db="EMBL/GenBank/DDBJ databases">
        <title>Chitin-degrading and fungicidal potential of chitinolytic bacterial strains from marine environment of the Pacific Ocean regions.</title>
        <authorList>
            <person name="Pentekhina I."/>
            <person name="Nedashkovskaya O."/>
            <person name="Seitkalieva A."/>
            <person name="Podvolotskaya A."/>
            <person name="Tekutyeva L."/>
            <person name="Balabanova L."/>
        </authorList>
    </citation>
    <scope>NUCLEOTIDE SEQUENCE</scope>
    <source>
        <strain evidence="9">KMM 6838</strain>
    </source>
</reference>
<evidence type="ECO:0000256" key="2">
    <source>
        <dbReference type="ARBA" id="ARBA00006679"/>
    </source>
</evidence>
<dbReference type="OrthoDB" id="9792760at2"/>
<evidence type="ECO:0000313" key="10">
    <source>
        <dbReference type="Proteomes" id="UP000076077"/>
    </source>
</evidence>
<dbReference type="AlphaFoldDB" id="A0A143HRK4"/>
<proteinExistence type="inferred from homology"/>
<feature type="transmembrane region" description="Helical" evidence="7">
    <location>
        <begin position="48"/>
        <end position="66"/>
    </location>
</feature>
<dbReference type="EMBL" id="CP014864">
    <property type="protein sequence ID" value="AMX03902.1"/>
    <property type="molecule type" value="Genomic_DNA"/>
</dbReference>
<feature type="transmembrane region" description="Helical" evidence="7">
    <location>
        <begin position="104"/>
        <end position="124"/>
    </location>
</feature>
<comment type="similarity">
    <text evidence="2">Belongs to the DoxX family.</text>
</comment>
<dbReference type="InterPro" id="IPR032808">
    <property type="entry name" value="DoxX"/>
</dbReference>
<reference evidence="10" key="2">
    <citation type="submission" date="2016-03" db="EMBL/GenBank/DDBJ databases">
        <authorList>
            <person name="Lee Y.-S."/>
            <person name="Choi Y.-L."/>
        </authorList>
    </citation>
    <scope>NUCLEOTIDE SEQUENCE [LARGE SCALE GENOMIC DNA]</scope>
    <source>
        <strain evidence="10">DAU221</strain>
    </source>
</reference>
<dbReference type="PANTHER" id="PTHR33452">
    <property type="entry name" value="OXIDOREDUCTASE CATD-RELATED"/>
    <property type="match status" value="1"/>
</dbReference>
<keyword evidence="4 7" id="KW-0812">Transmembrane</keyword>
<sequence length="131" mass="14028">MTNSIFCDLAKLLGRVLLALPFILAGWAKIGGYAGTQAYMESAGVPGILLPLVIIVELIGGLGVLVGWFTRWWALALAFFCLATAILFHFVPGDQGEMQSFMKNIAIAGGFFILACAGAGRMSMDHHLHSK</sequence>
<reference evidence="8" key="1">
    <citation type="submission" date="2016-03" db="EMBL/GenBank/DDBJ databases">
        <authorList>
            <person name="Ploux O."/>
        </authorList>
    </citation>
    <scope>NUCLEOTIDE SEQUENCE [LARGE SCALE GENOMIC DNA]</scope>
    <source>
        <strain evidence="8">DAU221</strain>
    </source>
</reference>
<evidence type="ECO:0000256" key="1">
    <source>
        <dbReference type="ARBA" id="ARBA00004651"/>
    </source>
</evidence>
<accession>A0A143HRK4</accession>
<feature type="transmembrane region" description="Helical" evidence="7">
    <location>
        <begin position="12"/>
        <end position="28"/>
    </location>
</feature>
<dbReference type="InterPro" id="IPR051907">
    <property type="entry name" value="DoxX-like_oxidoreductase"/>
</dbReference>
<dbReference type="Pfam" id="PF07681">
    <property type="entry name" value="DoxX"/>
    <property type="match status" value="1"/>
</dbReference>
<evidence type="ECO:0000256" key="7">
    <source>
        <dbReference type="SAM" id="Phobius"/>
    </source>
</evidence>
<evidence type="ECO:0000313" key="9">
    <source>
        <dbReference type="EMBL" id="MCX2801761.1"/>
    </source>
</evidence>
<dbReference type="Proteomes" id="UP000076077">
    <property type="component" value="Chromosome"/>
</dbReference>
<dbReference type="EMBL" id="JAPHQB010000010">
    <property type="protein sequence ID" value="MCX2801761.1"/>
    <property type="molecule type" value="Genomic_DNA"/>
</dbReference>
<dbReference type="KEGG" id="mthd:A3224_16080"/>
<dbReference type="GO" id="GO:0005886">
    <property type="term" value="C:plasma membrane"/>
    <property type="evidence" value="ECO:0007669"/>
    <property type="project" value="UniProtKB-SubCell"/>
</dbReference>
<feature type="transmembrane region" description="Helical" evidence="7">
    <location>
        <begin position="73"/>
        <end position="92"/>
    </location>
</feature>
<evidence type="ECO:0000313" key="8">
    <source>
        <dbReference type="EMBL" id="AMX03902.1"/>
    </source>
</evidence>
<dbReference type="GeneID" id="76609548"/>
<dbReference type="RefSeq" id="WP_067156995.1">
    <property type="nucleotide sequence ID" value="NZ_CP014864.1"/>
</dbReference>
<dbReference type="STRING" id="252514.A3224_16080"/>
<evidence type="ECO:0000256" key="4">
    <source>
        <dbReference type="ARBA" id="ARBA00022692"/>
    </source>
</evidence>
<keyword evidence="5 7" id="KW-1133">Transmembrane helix</keyword>
<evidence type="ECO:0000256" key="6">
    <source>
        <dbReference type="ARBA" id="ARBA00023136"/>
    </source>
</evidence>
<evidence type="ECO:0000256" key="5">
    <source>
        <dbReference type="ARBA" id="ARBA00022989"/>
    </source>
</evidence>
<protein>
    <submittedName>
        <fullName evidence="8">DoxX family protein</fullName>
    </submittedName>
</protein>
<evidence type="ECO:0000256" key="3">
    <source>
        <dbReference type="ARBA" id="ARBA00022475"/>
    </source>
</evidence>
<gene>
    <name evidence="8" type="ORF">A3224_16080</name>
    <name evidence="9" type="ORF">OQJ68_08180</name>
</gene>